<dbReference type="CDD" id="cd00293">
    <property type="entry name" value="USP-like"/>
    <property type="match status" value="1"/>
</dbReference>
<gene>
    <name evidence="3" type="ORF">A6A05_02725</name>
</gene>
<dbReference type="Proteomes" id="UP000078543">
    <property type="component" value="Unassembled WGS sequence"/>
</dbReference>
<dbReference type="PANTHER" id="PTHR46268">
    <property type="entry name" value="STRESS RESPONSE PROTEIN NHAX"/>
    <property type="match status" value="1"/>
</dbReference>
<dbReference type="Gene3D" id="3.40.50.12370">
    <property type="match status" value="1"/>
</dbReference>
<dbReference type="PRINTS" id="PR01438">
    <property type="entry name" value="UNVRSLSTRESS"/>
</dbReference>
<feature type="domain" description="UspA" evidence="2">
    <location>
        <begin position="183"/>
        <end position="285"/>
    </location>
</feature>
<keyword evidence="4" id="KW-1185">Reference proteome</keyword>
<dbReference type="EMBL" id="LWQU01000152">
    <property type="protein sequence ID" value="OAN48916.1"/>
    <property type="molecule type" value="Genomic_DNA"/>
</dbReference>
<dbReference type="InterPro" id="IPR006016">
    <property type="entry name" value="UspA"/>
</dbReference>
<protein>
    <recommendedName>
        <fullName evidence="2">UspA domain-containing protein</fullName>
    </recommendedName>
</protein>
<dbReference type="RefSeq" id="WP_068501983.1">
    <property type="nucleotide sequence ID" value="NZ_LWQU01000152.1"/>
</dbReference>
<dbReference type="SUPFAM" id="SSF52402">
    <property type="entry name" value="Adenine nucleotide alpha hydrolases-like"/>
    <property type="match status" value="2"/>
</dbReference>
<proteinExistence type="inferred from homology"/>
<dbReference type="PANTHER" id="PTHR46268:SF15">
    <property type="entry name" value="UNIVERSAL STRESS PROTEIN HP_0031"/>
    <property type="match status" value="1"/>
</dbReference>
<dbReference type="AlphaFoldDB" id="A0A178MJR2"/>
<comment type="similarity">
    <text evidence="1">Belongs to the universal stress protein A family.</text>
</comment>
<feature type="domain" description="UspA" evidence="2">
    <location>
        <begin position="4"/>
        <end position="131"/>
    </location>
</feature>
<comment type="caution">
    <text evidence="3">The sequence shown here is derived from an EMBL/GenBank/DDBJ whole genome shotgun (WGS) entry which is preliminary data.</text>
</comment>
<reference evidence="3 4" key="1">
    <citation type="submission" date="2016-04" db="EMBL/GenBank/DDBJ databases">
        <title>Draft genome sequence of freshwater magnetotactic bacteria Magnetospirillum marisnigri SP-1 and Magnetospirillum moscoviense BB-1.</title>
        <authorList>
            <person name="Koziaeva V."/>
            <person name="Dziuba M.V."/>
            <person name="Ivanov T.M."/>
            <person name="Kuznetsov B."/>
            <person name="Grouzdev D.S."/>
        </authorList>
    </citation>
    <scope>NUCLEOTIDE SEQUENCE [LARGE SCALE GENOMIC DNA]</scope>
    <source>
        <strain evidence="3 4">BB-1</strain>
    </source>
</reference>
<accession>A0A178MJR2</accession>
<evidence type="ECO:0000259" key="2">
    <source>
        <dbReference type="Pfam" id="PF00582"/>
    </source>
</evidence>
<sequence length="286" mass="30226">MTAFKTILVPLDEPSSAPAPLEAAFLLAARFNAHVTALHVRPDPTLMVPLVGEGMSGAMVEEMLGMAERQAGERAGEVRAIYDSVRLGHPLPEATRPPTDSASCVWREMTGREDDIVTRQARLHDLIVMARPIDHDSAASNSLNTVLLDSGKPILLVPSDKRTEIARHVAIAWNGSAEAARAVAYALPLLAVATKVTILTAAEKGAEASAGQELADSLAWHGLATNVHTVDAAHHAGPALLDGAHAVGADMLIMGAYTHSRLRQLILGGVTRHVIGHATLPVLLCH</sequence>
<organism evidence="3 4">
    <name type="scientific">Magnetospirillum moscoviense</name>
    <dbReference type="NCBI Taxonomy" id="1437059"/>
    <lineage>
        <taxon>Bacteria</taxon>
        <taxon>Pseudomonadati</taxon>
        <taxon>Pseudomonadota</taxon>
        <taxon>Alphaproteobacteria</taxon>
        <taxon>Rhodospirillales</taxon>
        <taxon>Rhodospirillaceae</taxon>
        <taxon>Magnetospirillum</taxon>
    </lineage>
</organism>
<dbReference type="Pfam" id="PF00582">
    <property type="entry name" value="Usp"/>
    <property type="match status" value="2"/>
</dbReference>
<dbReference type="OrthoDB" id="9804721at2"/>
<evidence type="ECO:0000256" key="1">
    <source>
        <dbReference type="ARBA" id="ARBA00008791"/>
    </source>
</evidence>
<evidence type="ECO:0000313" key="4">
    <source>
        <dbReference type="Proteomes" id="UP000078543"/>
    </source>
</evidence>
<dbReference type="STRING" id="1437059.A6A05_02725"/>
<dbReference type="InterPro" id="IPR006015">
    <property type="entry name" value="Universal_stress_UspA"/>
</dbReference>
<evidence type="ECO:0000313" key="3">
    <source>
        <dbReference type="EMBL" id="OAN48916.1"/>
    </source>
</evidence>
<name>A0A178MJR2_9PROT</name>